<dbReference type="SMART" id="SM00135">
    <property type="entry name" value="LY"/>
    <property type="match status" value="4"/>
</dbReference>
<organism evidence="1 2">
    <name type="scientific">Paramuricea clavata</name>
    <name type="common">Red gorgonian</name>
    <name type="synonym">Violescent sea-whip</name>
    <dbReference type="NCBI Taxonomy" id="317549"/>
    <lineage>
        <taxon>Eukaryota</taxon>
        <taxon>Metazoa</taxon>
        <taxon>Cnidaria</taxon>
        <taxon>Anthozoa</taxon>
        <taxon>Octocorallia</taxon>
        <taxon>Malacalcyonacea</taxon>
        <taxon>Plexauridae</taxon>
        <taxon>Paramuricea</taxon>
    </lineage>
</organism>
<dbReference type="EMBL" id="CACRXK020001907">
    <property type="protein sequence ID" value="CAB3991726.1"/>
    <property type="molecule type" value="Genomic_DNA"/>
</dbReference>
<evidence type="ECO:0000313" key="1">
    <source>
        <dbReference type="EMBL" id="CAB3991726.1"/>
    </source>
</evidence>
<keyword evidence="2" id="KW-1185">Reference proteome</keyword>
<sequence>MIFITTKIIVGIHVLIYFGTSLVVCNNDIPFCRKRLKELRKDEKDWSGRCLNGEGENLDTPSCEAEKEYNHERMCMYTKICFYKGPYAEPYLLIKSKSEIHAIDLTTQDRTVVIGGIAGRAMDIDTVDNKLYIADSNSISRVNLDDICVEVILQNVRVRDIAVNWLARSIFWTEYLEKEIFVAGFGDKKKRVLMKTTSYPSRIAFDATLEYLFWTEPIAKFVRRISLVSNDIVTLANRKFSKSYTITLDCTKKRVYWLGNEIQSGVHHIFSSDYTGLDQKSIVSGSLNDYLFGVLGDSLYYLNNDLFYINEMNVSNGIVSRTILVDNNTYYDDLIVVHSSIQPRERMGEL</sequence>
<dbReference type="InterPro" id="IPR011042">
    <property type="entry name" value="6-blade_b-propeller_TolB-like"/>
</dbReference>
<comment type="caution">
    <text evidence="1">The sequence shown here is derived from an EMBL/GenBank/DDBJ whole genome shotgun (WGS) entry which is preliminary data.</text>
</comment>
<accession>A0A6S7GQ66</accession>
<proteinExistence type="predicted"/>
<dbReference type="Gene3D" id="2.120.10.30">
    <property type="entry name" value="TolB, C-terminal domain"/>
    <property type="match status" value="1"/>
</dbReference>
<dbReference type="Proteomes" id="UP001152795">
    <property type="component" value="Unassembled WGS sequence"/>
</dbReference>
<evidence type="ECO:0000313" key="2">
    <source>
        <dbReference type="Proteomes" id="UP001152795"/>
    </source>
</evidence>
<dbReference type="InterPro" id="IPR050778">
    <property type="entry name" value="Cueball_EGF_LRP_Nidogen"/>
</dbReference>
<name>A0A6S7GQ66_PARCT</name>
<dbReference type="PANTHER" id="PTHR46513">
    <property type="entry name" value="VITELLOGENIN RECEPTOR-LIKE PROTEIN-RELATED-RELATED"/>
    <property type="match status" value="1"/>
</dbReference>
<reference evidence="1" key="1">
    <citation type="submission" date="2020-04" db="EMBL/GenBank/DDBJ databases">
        <authorList>
            <person name="Alioto T."/>
            <person name="Alioto T."/>
            <person name="Gomez Garrido J."/>
        </authorList>
    </citation>
    <scope>NUCLEOTIDE SEQUENCE</scope>
    <source>
        <strain evidence="1">A484AB</strain>
    </source>
</reference>
<dbReference type="InterPro" id="IPR000033">
    <property type="entry name" value="LDLR_classB_rpt"/>
</dbReference>
<dbReference type="AlphaFoldDB" id="A0A6S7GQ66"/>
<gene>
    <name evidence="1" type="ORF">PACLA_8A083907</name>
</gene>
<protein>
    <submittedName>
        <fullName evidence="1">Uncharacterized protein</fullName>
    </submittedName>
</protein>
<dbReference type="SUPFAM" id="SSF63825">
    <property type="entry name" value="YWTD domain"/>
    <property type="match status" value="1"/>
</dbReference>
<dbReference type="OrthoDB" id="5958943at2759"/>
<dbReference type="PANTHER" id="PTHR46513:SF13">
    <property type="entry name" value="EGF-LIKE DOMAIN-CONTAINING PROTEIN"/>
    <property type="match status" value="1"/>
</dbReference>